<organism evidence="1 2">
    <name type="scientific">Pluteus cervinus</name>
    <dbReference type="NCBI Taxonomy" id="181527"/>
    <lineage>
        <taxon>Eukaryota</taxon>
        <taxon>Fungi</taxon>
        <taxon>Dikarya</taxon>
        <taxon>Basidiomycota</taxon>
        <taxon>Agaricomycotina</taxon>
        <taxon>Agaricomycetes</taxon>
        <taxon>Agaricomycetidae</taxon>
        <taxon>Agaricales</taxon>
        <taxon>Pluteineae</taxon>
        <taxon>Pluteaceae</taxon>
        <taxon>Pluteus</taxon>
    </lineage>
</organism>
<gene>
    <name evidence="1" type="ORF">BDN72DRAFT_818754</name>
</gene>
<dbReference type="EMBL" id="ML208313">
    <property type="protein sequence ID" value="TFK70433.1"/>
    <property type="molecule type" value="Genomic_DNA"/>
</dbReference>
<proteinExistence type="predicted"/>
<dbReference type="Proteomes" id="UP000308600">
    <property type="component" value="Unassembled WGS sequence"/>
</dbReference>
<name>A0ACD3AWQ5_9AGAR</name>
<keyword evidence="2" id="KW-1185">Reference proteome</keyword>
<reference evidence="1 2" key="1">
    <citation type="journal article" date="2019" name="Nat. Ecol. Evol.">
        <title>Megaphylogeny resolves global patterns of mushroom evolution.</title>
        <authorList>
            <person name="Varga T."/>
            <person name="Krizsan K."/>
            <person name="Foldi C."/>
            <person name="Dima B."/>
            <person name="Sanchez-Garcia M."/>
            <person name="Sanchez-Ramirez S."/>
            <person name="Szollosi G.J."/>
            <person name="Szarkandi J.G."/>
            <person name="Papp V."/>
            <person name="Albert L."/>
            <person name="Andreopoulos W."/>
            <person name="Angelini C."/>
            <person name="Antonin V."/>
            <person name="Barry K.W."/>
            <person name="Bougher N.L."/>
            <person name="Buchanan P."/>
            <person name="Buyck B."/>
            <person name="Bense V."/>
            <person name="Catcheside P."/>
            <person name="Chovatia M."/>
            <person name="Cooper J."/>
            <person name="Damon W."/>
            <person name="Desjardin D."/>
            <person name="Finy P."/>
            <person name="Geml J."/>
            <person name="Haridas S."/>
            <person name="Hughes K."/>
            <person name="Justo A."/>
            <person name="Karasinski D."/>
            <person name="Kautmanova I."/>
            <person name="Kiss B."/>
            <person name="Kocsube S."/>
            <person name="Kotiranta H."/>
            <person name="LaButti K.M."/>
            <person name="Lechner B.E."/>
            <person name="Liimatainen K."/>
            <person name="Lipzen A."/>
            <person name="Lukacs Z."/>
            <person name="Mihaltcheva S."/>
            <person name="Morgado L.N."/>
            <person name="Niskanen T."/>
            <person name="Noordeloos M.E."/>
            <person name="Ohm R.A."/>
            <person name="Ortiz-Santana B."/>
            <person name="Ovrebo C."/>
            <person name="Racz N."/>
            <person name="Riley R."/>
            <person name="Savchenko A."/>
            <person name="Shiryaev A."/>
            <person name="Soop K."/>
            <person name="Spirin V."/>
            <person name="Szebenyi C."/>
            <person name="Tomsovsky M."/>
            <person name="Tulloss R.E."/>
            <person name="Uehling J."/>
            <person name="Grigoriev I.V."/>
            <person name="Vagvolgyi C."/>
            <person name="Papp T."/>
            <person name="Martin F.M."/>
            <person name="Miettinen O."/>
            <person name="Hibbett D.S."/>
            <person name="Nagy L.G."/>
        </authorList>
    </citation>
    <scope>NUCLEOTIDE SEQUENCE [LARGE SCALE GENOMIC DNA]</scope>
    <source>
        <strain evidence="1 2">NL-1719</strain>
    </source>
</reference>
<evidence type="ECO:0000313" key="2">
    <source>
        <dbReference type="Proteomes" id="UP000308600"/>
    </source>
</evidence>
<protein>
    <submittedName>
        <fullName evidence="1">Uncharacterized protein</fullName>
    </submittedName>
</protein>
<accession>A0ACD3AWQ5</accession>
<evidence type="ECO:0000313" key="1">
    <source>
        <dbReference type="EMBL" id="TFK70433.1"/>
    </source>
</evidence>
<sequence>MDSELIRVWQLINELSEQLAQNQKLASTITLQSGELKAQASEANSGFALNRVNTNISQETFESELERTNARIIIENQTLLHENKQLSVLLKEHEDTMANIMAKFRNHSLAAQNHEKTLIRHYETLLHSRANQNYTMDLATSTHITRSLARLSHYLRALLRSMAGEEPENDIIIAFESEHEIRLIDPSELQTLLDALEGRTEENYPGTEARGDWVVEREHEIARLERENEELRRSLGIDATSIAERGITVELDQFEPGRYSTFFAARRMGGHSQQNSGDGMGGRPYWEQHAVNVQQQQHMQQLQQGGLQRPMELQPGMRGGMTARRPGIFGGAPRGGAMSGLGRGIPTGPPTTGGPMYAGQLGPQTTDRPWPLQIGPSIDTGR</sequence>